<dbReference type="PROSITE" id="PS51366">
    <property type="entry name" value="MI"/>
    <property type="match status" value="1"/>
</dbReference>
<evidence type="ECO:0000256" key="1">
    <source>
        <dbReference type="ARBA" id="ARBA00004604"/>
    </source>
</evidence>
<dbReference type="InterPro" id="IPR003890">
    <property type="entry name" value="MIF4G-like_typ-3"/>
</dbReference>
<feature type="domain" description="MI" evidence="5">
    <location>
        <begin position="457"/>
        <end position="573"/>
    </location>
</feature>
<dbReference type="SUPFAM" id="SSF48371">
    <property type="entry name" value="ARM repeat"/>
    <property type="match status" value="1"/>
</dbReference>
<dbReference type="GO" id="GO:0042274">
    <property type="term" value="P:ribosomal small subunit biogenesis"/>
    <property type="evidence" value="ECO:0007669"/>
    <property type="project" value="TreeGrafter"/>
</dbReference>
<dbReference type="Proteomes" id="UP001165289">
    <property type="component" value="Unassembled WGS sequence"/>
</dbReference>
<comment type="similarity">
    <text evidence="2">Belongs to the CWC22 family.</text>
</comment>
<feature type="compositionally biased region" description="Basic residues" evidence="4">
    <location>
        <begin position="1"/>
        <end position="24"/>
    </location>
</feature>
<dbReference type="InterPro" id="IPR003891">
    <property type="entry name" value="Initiation_fac_eIF4g_MI"/>
</dbReference>
<dbReference type="PANTHER" id="PTHR18034:SF4">
    <property type="entry name" value="NUCLEOLAR MIF4G DOMAIN-CONTAINING PROTEIN 1"/>
    <property type="match status" value="1"/>
</dbReference>
<dbReference type="Gene3D" id="1.25.40.180">
    <property type="match status" value="1"/>
</dbReference>
<dbReference type="GO" id="GO:0005730">
    <property type="term" value="C:nucleolus"/>
    <property type="evidence" value="ECO:0007669"/>
    <property type="project" value="UniProtKB-SubCell"/>
</dbReference>
<dbReference type="SMART" id="SM00543">
    <property type="entry name" value="MIF4G"/>
    <property type="match status" value="1"/>
</dbReference>
<evidence type="ECO:0000256" key="4">
    <source>
        <dbReference type="SAM" id="MobiDB-lite"/>
    </source>
</evidence>
<keyword evidence="3" id="KW-0539">Nucleus</keyword>
<dbReference type="Pfam" id="PF02847">
    <property type="entry name" value="MA3"/>
    <property type="match status" value="1"/>
</dbReference>
<protein>
    <submittedName>
        <fullName evidence="6">Nucleolar MIF4G domain-containing protein 1 isoform 1</fullName>
    </submittedName>
</protein>
<evidence type="ECO:0000256" key="2">
    <source>
        <dbReference type="ARBA" id="ARBA00006856"/>
    </source>
</evidence>
<evidence type="ECO:0000313" key="7">
    <source>
        <dbReference type="Proteomes" id="UP001165289"/>
    </source>
</evidence>
<dbReference type="Pfam" id="PF02854">
    <property type="entry name" value="MIF4G"/>
    <property type="match status" value="1"/>
</dbReference>
<feature type="region of interest" description="Disordered" evidence="4">
    <location>
        <begin position="1"/>
        <end position="41"/>
    </location>
</feature>
<dbReference type="InterPro" id="IPR016024">
    <property type="entry name" value="ARM-type_fold"/>
</dbReference>
<dbReference type="EMBL" id="JAKMXF010000133">
    <property type="protein sequence ID" value="KAI6656976.1"/>
    <property type="molecule type" value="Genomic_DNA"/>
</dbReference>
<organism evidence="6 7">
    <name type="scientific">Oopsacas minuta</name>
    <dbReference type="NCBI Taxonomy" id="111878"/>
    <lineage>
        <taxon>Eukaryota</taxon>
        <taxon>Metazoa</taxon>
        <taxon>Porifera</taxon>
        <taxon>Hexactinellida</taxon>
        <taxon>Hexasterophora</taxon>
        <taxon>Lyssacinosida</taxon>
        <taxon>Leucopsacidae</taxon>
        <taxon>Oopsacas</taxon>
    </lineage>
</organism>
<dbReference type="SMART" id="SM00544">
    <property type="entry name" value="MA3"/>
    <property type="match status" value="1"/>
</dbReference>
<comment type="subcellular location">
    <subcellularLocation>
        <location evidence="1">Nucleus</location>
        <location evidence="1">Nucleolus</location>
    </subcellularLocation>
</comment>
<dbReference type="InterPro" id="IPR050781">
    <property type="entry name" value="CWC22_splicing_factor"/>
</dbReference>
<evidence type="ECO:0000256" key="3">
    <source>
        <dbReference type="ARBA" id="ARBA00023242"/>
    </source>
</evidence>
<reference evidence="6 7" key="1">
    <citation type="journal article" date="2023" name="BMC Biol.">
        <title>The compact genome of the sponge Oopsacas minuta (Hexactinellida) is lacking key metazoan core genes.</title>
        <authorList>
            <person name="Santini S."/>
            <person name="Schenkelaars Q."/>
            <person name="Jourda C."/>
            <person name="Duchesne M."/>
            <person name="Belahbib H."/>
            <person name="Rocher C."/>
            <person name="Selva M."/>
            <person name="Riesgo A."/>
            <person name="Vervoort M."/>
            <person name="Leys S.P."/>
            <person name="Kodjabachian L."/>
            <person name="Le Bivic A."/>
            <person name="Borchiellini C."/>
            <person name="Claverie J.M."/>
            <person name="Renard E."/>
        </authorList>
    </citation>
    <scope>NUCLEOTIDE SEQUENCE [LARGE SCALE GENOMIC DNA]</scope>
    <source>
        <strain evidence="6">SPO-2</strain>
    </source>
</reference>
<accession>A0AAV7K6S6</accession>
<dbReference type="AlphaFoldDB" id="A0AAV7K6S6"/>
<gene>
    <name evidence="6" type="ORF">LOD99_16277</name>
</gene>
<sequence>MPNKIRRKIIRKQVRKQKKQLKHGKYLEKAKPRKKQAPRPEVKKIRNTINTGKLVTQEDSEIIQLEKKLNLSNKKSLPDSFYDEGLGFILDYKTDVSREDLCSESSDVSVSEDYCSSFSEVESEVSLETPQHIVKEKPTKQTPNKNQSNITEEIEFSPMPVQDPMINTTITRRVTGLINRLSKSNINYTAGQVLQLYQDNSAHDMNECISCVLTRACLQDVIVPERLAIECMLLLAIAQGKIITANQLGSYFIVTSIKQFDTNYNDTTELSFSSKLCHNIARCLSYLYSFKVLTSVLIYDVIRKLVTDCSTLDVELLLIILKTVGLDIRKEDPQSMKDIILEIQGKRKQMEERIDDSRVVWMLDTINAIKTNNHRKIPNYDPGKLEEYNKILKAANTTDVSPFNMQYDDVIKVDEHAMSRLLGIVGRDNNIESKNGINSKEMVVFTKLMQQQRMNTDIRRKIFTVLMTSSDYIEAINNLVKLDITKIQRREIPKIIVECCIQENPFNLYYAYLSQRLCNSGRENQITFQYTLWDKIKNLSEMTHVQTTNFIKLIIRLVQAKSLSISILKVISFNEIDKVTTKFLKKVLSAIIFELSEDSIVSIFQGLKGKDHLQNFRYSLSLFVKHLMKSEDPVRIRRVSIMQNAMGMSYLIKN</sequence>
<dbReference type="PANTHER" id="PTHR18034">
    <property type="entry name" value="CELL CYCLE CONTROL PROTEIN CWF22-RELATED"/>
    <property type="match status" value="1"/>
</dbReference>
<proteinExistence type="inferred from homology"/>
<keyword evidence="7" id="KW-1185">Reference proteome</keyword>
<evidence type="ECO:0000313" key="6">
    <source>
        <dbReference type="EMBL" id="KAI6656976.1"/>
    </source>
</evidence>
<name>A0AAV7K6S6_9METZ</name>
<evidence type="ECO:0000259" key="5">
    <source>
        <dbReference type="PROSITE" id="PS51366"/>
    </source>
</evidence>
<dbReference type="GO" id="GO:0003723">
    <property type="term" value="F:RNA binding"/>
    <property type="evidence" value="ECO:0007669"/>
    <property type="project" value="InterPro"/>
</dbReference>
<comment type="caution">
    <text evidence="6">The sequence shown here is derived from an EMBL/GenBank/DDBJ whole genome shotgun (WGS) entry which is preliminary data.</text>
</comment>